<evidence type="ECO:0000259" key="5">
    <source>
        <dbReference type="PROSITE" id="PS50977"/>
    </source>
</evidence>
<dbReference type="InterPro" id="IPR009057">
    <property type="entry name" value="Homeodomain-like_sf"/>
</dbReference>
<evidence type="ECO:0000313" key="6">
    <source>
        <dbReference type="EMBL" id="MDN4613795.1"/>
    </source>
</evidence>
<dbReference type="EMBL" id="JAROCF010000001">
    <property type="protein sequence ID" value="MDN4613795.1"/>
    <property type="molecule type" value="Genomic_DNA"/>
</dbReference>
<dbReference type="InterPro" id="IPR050109">
    <property type="entry name" value="HTH-type_TetR-like_transc_reg"/>
</dbReference>
<dbReference type="Pfam" id="PF00440">
    <property type="entry name" value="TetR_N"/>
    <property type="match status" value="1"/>
</dbReference>
<keyword evidence="7" id="KW-1185">Reference proteome</keyword>
<keyword evidence="1" id="KW-0805">Transcription regulation</keyword>
<evidence type="ECO:0000313" key="7">
    <source>
        <dbReference type="Proteomes" id="UP001174208"/>
    </source>
</evidence>
<evidence type="ECO:0000256" key="3">
    <source>
        <dbReference type="ARBA" id="ARBA00023163"/>
    </source>
</evidence>
<feature type="DNA-binding region" description="H-T-H motif" evidence="4">
    <location>
        <begin position="46"/>
        <end position="65"/>
    </location>
</feature>
<dbReference type="PANTHER" id="PTHR30055:SF234">
    <property type="entry name" value="HTH-TYPE TRANSCRIPTIONAL REGULATOR BETI"/>
    <property type="match status" value="1"/>
</dbReference>
<gene>
    <name evidence="6" type="ORF">P5G50_04950</name>
</gene>
<dbReference type="Proteomes" id="UP001174208">
    <property type="component" value="Unassembled WGS sequence"/>
</dbReference>
<dbReference type="PANTHER" id="PTHR30055">
    <property type="entry name" value="HTH-TYPE TRANSCRIPTIONAL REGULATOR RUTR"/>
    <property type="match status" value="1"/>
</dbReference>
<organism evidence="6 7">
    <name type="scientific">Leifsonia williamsii</name>
    <dbReference type="NCBI Taxonomy" id="3035919"/>
    <lineage>
        <taxon>Bacteria</taxon>
        <taxon>Bacillati</taxon>
        <taxon>Actinomycetota</taxon>
        <taxon>Actinomycetes</taxon>
        <taxon>Micrococcales</taxon>
        <taxon>Microbacteriaceae</taxon>
        <taxon>Leifsonia</taxon>
    </lineage>
</organism>
<keyword evidence="2 4" id="KW-0238">DNA-binding</keyword>
<keyword evidence="3" id="KW-0804">Transcription</keyword>
<dbReference type="PROSITE" id="PS50977">
    <property type="entry name" value="HTH_TETR_2"/>
    <property type="match status" value="1"/>
</dbReference>
<evidence type="ECO:0000256" key="1">
    <source>
        <dbReference type="ARBA" id="ARBA00023015"/>
    </source>
</evidence>
<dbReference type="RefSeq" id="WP_301210203.1">
    <property type="nucleotide sequence ID" value="NZ_JAROCF010000001.1"/>
</dbReference>
<reference evidence="6" key="1">
    <citation type="submission" date="2023-06" db="EMBL/GenBank/DDBJ databases">
        <title>MT1 and MT2 Draft Genomes of Novel Species.</title>
        <authorList>
            <person name="Venkateswaran K."/>
        </authorList>
    </citation>
    <scope>NUCLEOTIDE SEQUENCE</scope>
    <source>
        <strain evidence="6">F6_8S_P_1B</strain>
    </source>
</reference>
<dbReference type="SUPFAM" id="SSF46689">
    <property type="entry name" value="Homeodomain-like"/>
    <property type="match status" value="1"/>
</dbReference>
<dbReference type="InterPro" id="IPR001647">
    <property type="entry name" value="HTH_TetR"/>
</dbReference>
<feature type="domain" description="HTH tetR-type" evidence="5">
    <location>
        <begin position="23"/>
        <end position="83"/>
    </location>
</feature>
<accession>A0ABT8K8M3</accession>
<evidence type="ECO:0000256" key="2">
    <source>
        <dbReference type="ARBA" id="ARBA00023125"/>
    </source>
</evidence>
<dbReference type="PRINTS" id="PR00455">
    <property type="entry name" value="HTHTETR"/>
</dbReference>
<sequence>MTSIDLVDAQVKKPSSYRQEQAEATRLRIALAAQTLFARDGYAVTSIDAIAREAGVGTRTVYAVYGAKREILNAICERWLERARARELAKEILEEPDATARVAGAARWLTTLYATDFDVVRILDAAMDEDAETQSLLRSKLRGRNRVMDGLIASVESSLVLPLADAQAIYRALAASGVYNELVVTEQWGPERFQEWLRRTLSTQLLGAADGDQQRARPEARKR</sequence>
<proteinExistence type="predicted"/>
<name>A0ABT8K8M3_9MICO</name>
<dbReference type="Gene3D" id="1.10.357.10">
    <property type="entry name" value="Tetracycline Repressor, domain 2"/>
    <property type="match status" value="1"/>
</dbReference>
<evidence type="ECO:0000256" key="4">
    <source>
        <dbReference type="PROSITE-ProRule" id="PRU00335"/>
    </source>
</evidence>
<comment type="caution">
    <text evidence="6">The sequence shown here is derived from an EMBL/GenBank/DDBJ whole genome shotgun (WGS) entry which is preliminary data.</text>
</comment>
<protein>
    <submittedName>
        <fullName evidence="6">TetR/AcrR family transcriptional regulator</fullName>
    </submittedName>
</protein>